<dbReference type="InParanoid" id="A0A2T3A040"/>
<name>A0A2T3A040_9PEZI</name>
<accession>A0A2T3A040</accession>
<dbReference type="EMBL" id="KZ678533">
    <property type="protein sequence ID" value="PSR80343.1"/>
    <property type="molecule type" value="Genomic_DNA"/>
</dbReference>
<keyword evidence="2" id="KW-1185">Reference proteome</keyword>
<proteinExistence type="predicted"/>
<evidence type="ECO:0000313" key="2">
    <source>
        <dbReference type="Proteomes" id="UP000241462"/>
    </source>
</evidence>
<gene>
    <name evidence="1" type="ORF">BD289DRAFT_69366</name>
</gene>
<protein>
    <submittedName>
        <fullName evidence="1">Uncharacterized protein</fullName>
    </submittedName>
</protein>
<reference evidence="1 2" key="1">
    <citation type="journal article" date="2018" name="Mycol. Prog.">
        <title>Coniella lustricola, a new species from submerged detritus.</title>
        <authorList>
            <person name="Raudabaugh D.B."/>
            <person name="Iturriaga T."/>
            <person name="Carver A."/>
            <person name="Mondo S."/>
            <person name="Pangilinan J."/>
            <person name="Lipzen A."/>
            <person name="He G."/>
            <person name="Amirebrahimi M."/>
            <person name="Grigoriev I.V."/>
            <person name="Miller A.N."/>
        </authorList>
    </citation>
    <scope>NUCLEOTIDE SEQUENCE [LARGE SCALE GENOMIC DNA]</scope>
    <source>
        <strain evidence="1 2">B22-T-1</strain>
    </source>
</reference>
<sequence>MSGVDPLTYTTTIAQASNTTDTSPPTMSTDLADLLLRMEDHDIIPSCLSAERHKPRDFLLHYMGCEQFFQREEYLASLNASQVKQIEAKLQRIESLRNAIFNDMGDGHILVQNLASSLKAWKATREFQEGIKRVRQLRTMHFAVNGAAQKEVDSLVRARDYNPDLDTNAYLIRFRNGRPVRDIADSRFHEQFPSYRISIHDLMYRMEEESPLKYASPSPVS</sequence>
<organism evidence="1 2">
    <name type="scientific">Coniella lustricola</name>
    <dbReference type="NCBI Taxonomy" id="2025994"/>
    <lineage>
        <taxon>Eukaryota</taxon>
        <taxon>Fungi</taxon>
        <taxon>Dikarya</taxon>
        <taxon>Ascomycota</taxon>
        <taxon>Pezizomycotina</taxon>
        <taxon>Sordariomycetes</taxon>
        <taxon>Sordariomycetidae</taxon>
        <taxon>Diaporthales</taxon>
        <taxon>Schizoparmaceae</taxon>
        <taxon>Coniella</taxon>
    </lineage>
</organism>
<evidence type="ECO:0000313" key="1">
    <source>
        <dbReference type="EMBL" id="PSR80343.1"/>
    </source>
</evidence>
<dbReference type="OrthoDB" id="10576006at2759"/>
<dbReference type="Proteomes" id="UP000241462">
    <property type="component" value="Unassembled WGS sequence"/>
</dbReference>
<dbReference type="STRING" id="2025994.A0A2T3A040"/>
<dbReference type="AlphaFoldDB" id="A0A2T3A040"/>